<dbReference type="EMBL" id="JAYKLX010000012">
    <property type="protein sequence ID" value="MEB3348235.1"/>
    <property type="molecule type" value="Genomic_DNA"/>
</dbReference>
<feature type="domain" description="SGNH hydrolase-type esterase" evidence="2">
    <location>
        <begin position="42"/>
        <end position="229"/>
    </location>
</feature>
<feature type="chain" id="PRO_5045412138" evidence="1">
    <location>
        <begin position="24"/>
        <end position="246"/>
    </location>
</feature>
<dbReference type="Proteomes" id="UP001327027">
    <property type="component" value="Unassembled WGS sequence"/>
</dbReference>
<accession>A0ABU6A237</accession>
<dbReference type="PROSITE" id="PS51257">
    <property type="entry name" value="PROKAR_LIPOPROTEIN"/>
    <property type="match status" value="1"/>
</dbReference>
<dbReference type="InterPro" id="IPR036514">
    <property type="entry name" value="SGNH_hydro_sf"/>
</dbReference>
<dbReference type="RefSeq" id="WP_324182257.1">
    <property type="nucleotide sequence ID" value="NZ_BAABAW010000018.1"/>
</dbReference>
<dbReference type="Pfam" id="PF13472">
    <property type="entry name" value="Lipase_GDSL_2"/>
    <property type="match status" value="1"/>
</dbReference>
<feature type="signal peptide" evidence="1">
    <location>
        <begin position="1"/>
        <end position="23"/>
    </location>
</feature>
<evidence type="ECO:0000256" key="1">
    <source>
        <dbReference type="SAM" id="SignalP"/>
    </source>
</evidence>
<evidence type="ECO:0000259" key="2">
    <source>
        <dbReference type="Pfam" id="PF13472"/>
    </source>
</evidence>
<dbReference type="PANTHER" id="PTHR30383">
    <property type="entry name" value="THIOESTERASE 1/PROTEASE 1/LYSOPHOSPHOLIPASE L1"/>
    <property type="match status" value="1"/>
</dbReference>
<comment type="caution">
    <text evidence="3">The sequence shown here is derived from an EMBL/GenBank/DDBJ whole genome shotgun (WGS) entry which is preliminary data.</text>
</comment>
<keyword evidence="4" id="KW-1185">Reference proteome</keyword>
<organism evidence="3 4">
    <name type="scientific">Aquimarina gracilis</name>
    <dbReference type="NCBI Taxonomy" id="874422"/>
    <lineage>
        <taxon>Bacteria</taxon>
        <taxon>Pseudomonadati</taxon>
        <taxon>Bacteroidota</taxon>
        <taxon>Flavobacteriia</taxon>
        <taxon>Flavobacteriales</taxon>
        <taxon>Flavobacteriaceae</taxon>
        <taxon>Aquimarina</taxon>
    </lineage>
</organism>
<dbReference type="InterPro" id="IPR051532">
    <property type="entry name" value="Ester_Hydrolysis_Enzymes"/>
</dbReference>
<evidence type="ECO:0000313" key="3">
    <source>
        <dbReference type="EMBL" id="MEB3348235.1"/>
    </source>
</evidence>
<name>A0ABU6A237_9FLAO</name>
<dbReference type="SUPFAM" id="SSF52266">
    <property type="entry name" value="SGNH hydrolase"/>
    <property type="match status" value="1"/>
</dbReference>
<evidence type="ECO:0000313" key="4">
    <source>
        <dbReference type="Proteomes" id="UP001327027"/>
    </source>
</evidence>
<sequence>MRVITKFKLVLCIGLLSILSCSSDDTTTPPPSSGNDLKILTLGDSRVQGARPEFESYRYELWKNLVTNEWKFDFIGPLIDEASYPEFMSMSFDKDHAGVGGFTTQDVLENITAALSTGTPDVVLLGIGGNDLLGNASVSNTITNINQIIDLLQSNNSNVTIFLEQIAPGRSNIMTTEVTTTFNEFNSSIANVGTQQTDATSRVIVVNMSTDWTDDYMADDVHYNEAGAKVVADRYYEAISQHIEKQ</sequence>
<reference evidence="3 4" key="1">
    <citation type="journal article" date="2013" name="Int. J. Syst. Evol. Microbiol.">
        <title>Aquimarina gracilis sp. nov., isolated from the gut microflora of a mussel, Mytilus coruscus, and emended description of Aquimarina spongiae.</title>
        <authorList>
            <person name="Park S.C."/>
            <person name="Choe H.N."/>
            <person name="Baik K.S."/>
            <person name="Seong C.N."/>
        </authorList>
    </citation>
    <scope>NUCLEOTIDE SEQUENCE [LARGE SCALE GENOMIC DNA]</scope>
    <source>
        <strain evidence="3 4">PSC32</strain>
    </source>
</reference>
<dbReference type="Gene3D" id="3.40.50.1110">
    <property type="entry name" value="SGNH hydrolase"/>
    <property type="match status" value="1"/>
</dbReference>
<dbReference type="PANTHER" id="PTHR30383:SF5">
    <property type="entry name" value="SGNH HYDROLASE-TYPE ESTERASE DOMAIN-CONTAINING PROTEIN"/>
    <property type="match status" value="1"/>
</dbReference>
<protein>
    <submittedName>
        <fullName evidence="3">GDSL-type esterase/lipase family protein</fullName>
    </submittedName>
</protein>
<dbReference type="InterPro" id="IPR013830">
    <property type="entry name" value="SGNH_hydro"/>
</dbReference>
<gene>
    <name evidence="3" type="ORF">U6A24_22345</name>
</gene>
<proteinExistence type="predicted"/>
<keyword evidence="1" id="KW-0732">Signal</keyword>